<evidence type="ECO:0000313" key="2">
    <source>
        <dbReference type="EMBL" id="MBW0586119.1"/>
    </source>
</evidence>
<accession>A0A9Q3KUX6</accession>
<dbReference type="AlphaFoldDB" id="A0A9Q3KUX6"/>
<gene>
    <name evidence="2" type="ORF">O181_125834</name>
</gene>
<name>A0A9Q3KUX6_9BASI</name>
<comment type="caution">
    <text evidence="2">The sequence shown here is derived from an EMBL/GenBank/DDBJ whole genome shotgun (WGS) entry which is preliminary data.</text>
</comment>
<feature type="compositionally biased region" description="Basic and acidic residues" evidence="1">
    <location>
        <begin position="25"/>
        <end position="37"/>
    </location>
</feature>
<protein>
    <submittedName>
        <fullName evidence="2">Uncharacterized protein</fullName>
    </submittedName>
</protein>
<sequence>MPWSVGRTPQSTVRGGYWRPPGAKFDGDPGVKGDHKLAQSPRHPPLWPGPIDGVQGHQDHGLPKDAGGAHSDEFSPKGALNLHS</sequence>
<evidence type="ECO:0000313" key="3">
    <source>
        <dbReference type="Proteomes" id="UP000765509"/>
    </source>
</evidence>
<feature type="region of interest" description="Disordered" evidence="1">
    <location>
        <begin position="1"/>
        <end position="84"/>
    </location>
</feature>
<proteinExistence type="predicted"/>
<dbReference type="EMBL" id="AVOT02122945">
    <property type="protein sequence ID" value="MBW0586119.1"/>
    <property type="molecule type" value="Genomic_DNA"/>
</dbReference>
<dbReference type="Proteomes" id="UP000765509">
    <property type="component" value="Unassembled WGS sequence"/>
</dbReference>
<organism evidence="2 3">
    <name type="scientific">Austropuccinia psidii MF-1</name>
    <dbReference type="NCBI Taxonomy" id="1389203"/>
    <lineage>
        <taxon>Eukaryota</taxon>
        <taxon>Fungi</taxon>
        <taxon>Dikarya</taxon>
        <taxon>Basidiomycota</taxon>
        <taxon>Pucciniomycotina</taxon>
        <taxon>Pucciniomycetes</taxon>
        <taxon>Pucciniales</taxon>
        <taxon>Sphaerophragmiaceae</taxon>
        <taxon>Austropuccinia</taxon>
    </lineage>
</organism>
<keyword evidence="3" id="KW-1185">Reference proteome</keyword>
<evidence type="ECO:0000256" key="1">
    <source>
        <dbReference type="SAM" id="MobiDB-lite"/>
    </source>
</evidence>
<reference evidence="2" key="1">
    <citation type="submission" date="2021-03" db="EMBL/GenBank/DDBJ databases">
        <title>Draft genome sequence of rust myrtle Austropuccinia psidii MF-1, a brazilian biotype.</title>
        <authorList>
            <person name="Quecine M.C."/>
            <person name="Pachon D.M.R."/>
            <person name="Bonatelli M.L."/>
            <person name="Correr F.H."/>
            <person name="Franceschini L.M."/>
            <person name="Leite T.F."/>
            <person name="Margarido G.R.A."/>
            <person name="Almeida C.A."/>
            <person name="Ferrarezi J.A."/>
            <person name="Labate C.A."/>
        </authorList>
    </citation>
    <scope>NUCLEOTIDE SEQUENCE</scope>
    <source>
        <strain evidence="2">MF-1</strain>
    </source>
</reference>